<accession>A0AA37TEY7</accession>
<reference evidence="3" key="1">
    <citation type="journal article" date="2019" name="Int. J. Syst. Evol. Microbiol.">
        <title>The Global Catalogue of Microorganisms (GCM) 10K type strain sequencing project: providing services to taxonomists for standard genome sequencing and annotation.</title>
        <authorList>
            <consortium name="The Broad Institute Genomics Platform"/>
            <consortium name="The Broad Institute Genome Sequencing Center for Infectious Disease"/>
            <person name="Wu L."/>
            <person name="Ma J."/>
        </authorList>
    </citation>
    <scope>NUCLEOTIDE SEQUENCE [LARGE SCALE GENOMIC DNA]</scope>
    <source>
        <strain evidence="3">NBRC 103632</strain>
    </source>
</reference>
<dbReference type="EMBL" id="BSPL01000023">
    <property type="protein sequence ID" value="GLS72651.1"/>
    <property type="molecule type" value="Genomic_DNA"/>
</dbReference>
<keyword evidence="1" id="KW-1133">Transmembrane helix</keyword>
<keyword evidence="1" id="KW-0472">Membrane</keyword>
<keyword evidence="1" id="KW-0812">Transmembrane</keyword>
<protein>
    <submittedName>
        <fullName evidence="2">Uncharacterized protein</fullName>
    </submittedName>
</protein>
<evidence type="ECO:0000313" key="3">
    <source>
        <dbReference type="Proteomes" id="UP001157440"/>
    </source>
</evidence>
<gene>
    <name evidence="2" type="ORF">GCM10007890_46660</name>
</gene>
<keyword evidence="3" id="KW-1185">Reference proteome</keyword>
<dbReference type="AlphaFoldDB" id="A0AA37TEY7"/>
<feature type="transmembrane region" description="Helical" evidence="1">
    <location>
        <begin position="47"/>
        <end position="69"/>
    </location>
</feature>
<evidence type="ECO:0000256" key="1">
    <source>
        <dbReference type="SAM" id="Phobius"/>
    </source>
</evidence>
<sequence length="104" mass="10616">MRVFLVDPPRGLRHPSESSAMIHPDSSPMCVGETHAVVAAPSAAVRAYLALVAGLGGLTTAVMLMMSVAANSGGEAERIAGTQDDSYAATLVAALAVNLSKPLR</sequence>
<proteinExistence type="predicted"/>
<comment type="caution">
    <text evidence="2">The sequence shown here is derived from an EMBL/GenBank/DDBJ whole genome shotgun (WGS) entry which is preliminary data.</text>
</comment>
<dbReference type="Proteomes" id="UP001157440">
    <property type="component" value="Unassembled WGS sequence"/>
</dbReference>
<organism evidence="2 3">
    <name type="scientific">Methylobacterium tardum</name>
    <dbReference type="NCBI Taxonomy" id="374432"/>
    <lineage>
        <taxon>Bacteria</taxon>
        <taxon>Pseudomonadati</taxon>
        <taxon>Pseudomonadota</taxon>
        <taxon>Alphaproteobacteria</taxon>
        <taxon>Hyphomicrobiales</taxon>
        <taxon>Methylobacteriaceae</taxon>
        <taxon>Methylobacterium</taxon>
    </lineage>
</organism>
<evidence type="ECO:0000313" key="2">
    <source>
        <dbReference type="EMBL" id="GLS72651.1"/>
    </source>
</evidence>
<name>A0AA37TEY7_9HYPH</name>